<dbReference type="AlphaFoldDB" id="A0AAD6MYD7"/>
<feature type="compositionally biased region" description="Pro residues" evidence="1">
    <location>
        <begin position="200"/>
        <end position="212"/>
    </location>
</feature>
<evidence type="ECO:0000313" key="3">
    <source>
        <dbReference type="Proteomes" id="UP001215712"/>
    </source>
</evidence>
<feature type="compositionally biased region" description="Polar residues" evidence="1">
    <location>
        <begin position="128"/>
        <end position="156"/>
    </location>
</feature>
<keyword evidence="3" id="KW-1185">Reference proteome</keyword>
<evidence type="ECO:0000313" key="2">
    <source>
        <dbReference type="EMBL" id="KAJ5732741.1"/>
    </source>
</evidence>
<feature type="region of interest" description="Disordered" evidence="1">
    <location>
        <begin position="461"/>
        <end position="511"/>
    </location>
</feature>
<feature type="region of interest" description="Disordered" evidence="1">
    <location>
        <begin position="323"/>
        <end position="374"/>
    </location>
</feature>
<proteinExistence type="predicted"/>
<accession>A0AAD6MYD7</accession>
<comment type="caution">
    <text evidence="2">The sequence shown here is derived from an EMBL/GenBank/DDBJ whole genome shotgun (WGS) entry which is preliminary data.</text>
</comment>
<evidence type="ECO:0000256" key="1">
    <source>
        <dbReference type="SAM" id="MobiDB-lite"/>
    </source>
</evidence>
<dbReference type="Proteomes" id="UP001215712">
    <property type="component" value="Unassembled WGS sequence"/>
</dbReference>
<feature type="region of interest" description="Disordered" evidence="1">
    <location>
        <begin position="1"/>
        <end position="57"/>
    </location>
</feature>
<gene>
    <name evidence="2" type="ORF">N7493_004222</name>
</gene>
<feature type="region of interest" description="Disordered" evidence="1">
    <location>
        <begin position="99"/>
        <end position="158"/>
    </location>
</feature>
<feature type="compositionally biased region" description="Polar residues" evidence="1">
    <location>
        <begin position="101"/>
        <end position="110"/>
    </location>
</feature>
<feature type="compositionally biased region" description="Polar residues" evidence="1">
    <location>
        <begin position="29"/>
        <end position="54"/>
    </location>
</feature>
<organism evidence="2 3">
    <name type="scientific">Penicillium malachiteum</name>
    <dbReference type="NCBI Taxonomy" id="1324776"/>
    <lineage>
        <taxon>Eukaryota</taxon>
        <taxon>Fungi</taxon>
        <taxon>Dikarya</taxon>
        <taxon>Ascomycota</taxon>
        <taxon>Pezizomycotina</taxon>
        <taxon>Eurotiomycetes</taxon>
        <taxon>Eurotiomycetidae</taxon>
        <taxon>Eurotiales</taxon>
        <taxon>Aspergillaceae</taxon>
        <taxon>Penicillium</taxon>
    </lineage>
</organism>
<reference evidence="2" key="2">
    <citation type="submission" date="2023-01" db="EMBL/GenBank/DDBJ databases">
        <authorList>
            <person name="Petersen C."/>
        </authorList>
    </citation>
    <scope>NUCLEOTIDE SEQUENCE</scope>
    <source>
        <strain evidence="2">IBT 17514</strain>
    </source>
</reference>
<reference evidence="2" key="1">
    <citation type="journal article" date="2023" name="IMA Fungus">
        <title>Comparative genomic study of the Penicillium genus elucidates a diverse pangenome and 15 lateral gene transfer events.</title>
        <authorList>
            <person name="Petersen C."/>
            <person name="Sorensen T."/>
            <person name="Nielsen M.R."/>
            <person name="Sondergaard T.E."/>
            <person name="Sorensen J.L."/>
            <person name="Fitzpatrick D.A."/>
            <person name="Frisvad J.C."/>
            <person name="Nielsen K.L."/>
        </authorList>
    </citation>
    <scope>NUCLEOTIDE SEQUENCE</scope>
    <source>
        <strain evidence="2">IBT 17514</strain>
    </source>
</reference>
<dbReference type="EMBL" id="JAQJAN010000004">
    <property type="protein sequence ID" value="KAJ5732741.1"/>
    <property type="molecule type" value="Genomic_DNA"/>
</dbReference>
<protein>
    <submittedName>
        <fullName evidence="2">Uncharacterized protein</fullName>
    </submittedName>
</protein>
<name>A0AAD6MYD7_9EURO</name>
<feature type="region of interest" description="Disordered" evidence="1">
    <location>
        <begin position="172"/>
        <end position="212"/>
    </location>
</feature>
<sequence length="511" mass="55533">MLAQSHQARVGMSPSARAPPRYYAVQRPLQRNESIRNSTVPPRSHENPNSSESVYSDEKSIFNAIRVTTPNEGSRNQDYPYVMGPVMERGLATNMAMFIPTGSSNDGESSTQHRRSGRKIPRVDRGGWQTQMLSEQNSHRTSQLSSAHPNDTNHASNPFLDYQRRKAISLDADTHGPVSPHPRPSWPASNIPAAVTPAQPQYPPPERTPTPPGLPSFNTPEAVYTSAQFMVGHTASSHMRGTPPSNTANRPFSYGDAVRRFLGLQPASHADAINNGIVGIGRAPDGTIVQGRFPYRQSGHGTNQIRNLQDHPFHQNCRPIAPITNQTAGPEGRHNTGVRVGPGVTNERVREGDGTNKNSEQQDQPKRKSRHLGLSLLGRPLSSRIEELRQRGIIGPGPRASPLPGQISPLQLPRPQYDFTQNGTNSGDEVLKAGSYALSDILSWLPLQCYLCCCLRGSQPGEVGESASPESADALEAVDSRETYATARSRNSDPNDRGGNSGARPSSCLNA</sequence>